<evidence type="ECO:0000259" key="7">
    <source>
        <dbReference type="PROSITE" id="PS50850"/>
    </source>
</evidence>
<feature type="transmembrane region" description="Helical" evidence="6">
    <location>
        <begin position="74"/>
        <end position="92"/>
    </location>
</feature>
<evidence type="ECO:0000256" key="4">
    <source>
        <dbReference type="ARBA" id="ARBA00022989"/>
    </source>
</evidence>
<feature type="transmembrane region" description="Helical" evidence="6">
    <location>
        <begin position="198"/>
        <end position="217"/>
    </location>
</feature>
<feature type="transmembrane region" description="Helical" evidence="6">
    <location>
        <begin position="98"/>
        <end position="116"/>
    </location>
</feature>
<evidence type="ECO:0000256" key="6">
    <source>
        <dbReference type="SAM" id="Phobius"/>
    </source>
</evidence>
<feature type="transmembrane region" description="Helical" evidence="6">
    <location>
        <begin position="356"/>
        <end position="379"/>
    </location>
</feature>
<dbReference type="InterPro" id="IPR011701">
    <property type="entry name" value="MFS"/>
</dbReference>
<dbReference type="PROSITE" id="PS50850">
    <property type="entry name" value="MFS"/>
    <property type="match status" value="1"/>
</dbReference>
<dbReference type="Gene3D" id="1.20.1250.20">
    <property type="entry name" value="MFS general substrate transporter like domains"/>
    <property type="match status" value="1"/>
</dbReference>
<keyword evidence="2" id="KW-1003">Cell membrane</keyword>
<evidence type="ECO:0000256" key="3">
    <source>
        <dbReference type="ARBA" id="ARBA00022692"/>
    </source>
</evidence>
<evidence type="ECO:0000313" key="8">
    <source>
        <dbReference type="EMBL" id="OAP89641.1"/>
    </source>
</evidence>
<dbReference type="SUPFAM" id="SSF103473">
    <property type="entry name" value="MFS general substrate transporter"/>
    <property type="match status" value="1"/>
</dbReference>
<reference evidence="8" key="1">
    <citation type="submission" date="2016-04" db="EMBL/GenBank/DDBJ databases">
        <title>Fast-growing isolate from the root nodules of Vavilovia formosa.</title>
        <authorList>
            <person name="Kimeklis A."/>
            <person name="Safronova V."/>
            <person name="Belimov A."/>
            <person name="Andronov E."/>
        </authorList>
    </citation>
    <scope>NUCLEOTIDE SEQUENCE [LARGE SCALE GENOMIC DNA]</scope>
    <source>
        <strain evidence="8">Vaf-46</strain>
    </source>
</reference>
<organism evidence="8">
    <name type="scientific">Rhizobium leguminosarum</name>
    <dbReference type="NCBI Taxonomy" id="384"/>
    <lineage>
        <taxon>Bacteria</taxon>
        <taxon>Pseudomonadati</taxon>
        <taxon>Pseudomonadota</taxon>
        <taxon>Alphaproteobacteria</taxon>
        <taxon>Hyphomicrobiales</taxon>
        <taxon>Rhizobiaceae</taxon>
        <taxon>Rhizobium/Agrobacterium group</taxon>
        <taxon>Rhizobium</taxon>
    </lineage>
</organism>
<feature type="domain" description="Major facilitator superfamily (MFS) profile" evidence="7">
    <location>
        <begin position="3"/>
        <end position="382"/>
    </location>
</feature>
<feature type="transmembrane region" description="Helical" evidence="6">
    <location>
        <begin position="329"/>
        <end position="350"/>
    </location>
</feature>
<dbReference type="GO" id="GO:0022857">
    <property type="term" value="F:transmembrane transporter activity"/>
    <property type="evidence" value="ECO:0007669"/>
    <property type="project" value="InterPro"/>
</dbReference>
<comment type="caution">
    <text evidence="8">The sequence shown here is derived from an EMBL/GenBank/DDBJ whole genome shotgun (WGS) entry which is preliminary data.</text>
</comment>
<dbReference type="AlphaFoldDB" id="A0A179BES4"/>
<evidence type="ECO:0000256" key="5">
    <source>
        <dbReference type="ARBA" id="ARBA00023136"/>
    </source>
</evidence>
<keyword evidence="5 6" id="KW-0472">Membrane</keyword>
<protein>
    <submittedName>
        <fullName evidence="8">MFS transporter</fullName>
    </submittedName>
</protein>
<feature type="transmembrane region" description="Helical" evidence="6">
    <location>
        <begin position="40"/>
        <end position="62"/>
    </location>
</feature>
<dbReference type="InterPro" id="IPR020846">
    <property type="entry name" value="MFS_dom"/>
</dbReference>
<accession>A0A179BES4</accession>
<name>A0A179BES4_RHILE</name>
<keyword evidence="4 6" id="KW-1133">Transmembrane helix</keyword>
<feature type="transmembrane region" description="Helical" evidence="6">
    <location>
        <begin position="237"/>
        <end position="259"/>
    </location>
</feature>
<dbReference type="EMBL" id="LWBS01000431">
    <property type="protein sequence ID" value="OAP89641.1"/>
    <property type="molecule type" value="Genomic_DNA"/>
</dbReference>
<evidence type="ECO:0000256" key="2">
    <source>
        <dbReference type="ARBA" id="ARBA00022475"/>
    </source>
</evidence>
<feature type="transmembrane region" description="Helical" evidence="6">
    <location>
        <begin position="289"/>
        <end position="309"/>
    </location>
</feature>
<dbReference type="Pfam" id="PF07690">
    <property type="entry name" value="MFS_1"/>
    <property type="match status" value="1"/>
</dbReference>
<dbReference type="PANTHER" id="PTHR43124:SF3">
    <property type="entry name" value="CHLORAMPHENICOL EFFLUX PUMP RV0191"/>
    <property type="match status" value="1"/>
</dbReference>
<dbReference type="InterPro" id="IPR036259">
    <property type="entry name" value="MFS_trans_sf"/>
</dbReference>
<comment type="subcellular location">
    <subcellularLocation>
        <location evidence="1">Cell membrane</location>
        <topology evidence="1">Multi-pass membrane protein</topology>
    </subcellularLocation>
</comment>
<dbReference type="GO" id="GO:0005886">
    <property type="term" value="C:plasma membrane"/>
    <property type="evidence" value="ECO:0007669"/>
    <property type="project" value="UniProtKB-SubCell"/>
</dbReference>
<dbReference type="PANTHER" id="PTHR43124">
    <property type="entry name" value="PURINE EFFLUX PUMP PBUE"/>
    <property type="match status" value="1"/>
</dbReference>
<proteinExistence type="predicted"/>
<feature type="transmembrane region" description="Helical" evidence="6">
    <location>
        <begin position="156"/>
        <end position="178"/>
    </location>
</feature>
<sequence>MRTSLSVLCAAFLGSMYFRSYFGVVGPLVSDDLALSPVEFGWLASAFFGSFALLQIPVGIAFDRWGVRWPMASMMVLGAAGSALLASSSGFWSAFAGQVAIGIGCAPVFMGILYYLGRLHSPDKAARLAATVSSVGSMGALISASPLSFFTAEWGWRAACWTASAMMLACALSIAASLRRTPSARSARQTTERGTWRLPKLLYLVPICFTLSLGGTFRNAWAGPYLTGVFGHGTNVGTVLTAVSVFGIATSFALPFALLRWRGRTIVIATYMVGLLSALLLAFTPGFSILSASAGLALLYAMGNVHPVAMTEAQALLPCRMRGIGLGALNTFVFLGVSASSSVFGVLAGLPLSADVTYALVFGATATALASALAVYVACRPKAIEAQWVATGSD</sequence>
<gene>
    <name evidence="8" type="ORF">A4U53_32040</name>
</gene>
<feature type="transmembrane region" description="Helical" evidence="6">
    <location>
        <begin position="128"/>
        <end position="150"/>
    </location>
</feature>
<keyword evidence="3 6" id="KW-0812">Transmembrane</keyword>
<feature type="transmembrane region" description="Helical" evidence="6">
    <location>
        <begin position="266"/>
        <end position="283"/>
    </location>
</feature>
<evidence type="ECO:0000256" key="1">
    <source>
        <dbReference type="ARBA" id="ARBA00004651"/>
    </source>
</evidence>
<dbReference type="InterPro" id="IPR050189">
    <property type="entry name" value="MFS_Efflux_Transporters"/>
</dbReference>